<feature type="region of interest" description="Disordered" evidence="1">
    <location>
        <begin position="147"/>
        <end position="170"/>
    </location>
</feature>
<organism evidence="2 3">
    <name type="scientific">Actinotalea fermentans</name>
    <dbReference type="NCBI Taxonomy" id="43671"/>
    <lineage>
        <taxon>Bacteria</taxon>
        <taxon>Bacillati</taxon>
        <taxon>Actinomycetota</taxon>
        <taxon>Actinomycetes</taxon>
        <taxon>Micrococcales</taxon>
        <taxon>Cellulomonadaceae</taxon>
        <taxon>Actinotalea</taxon>
    </lineage>
</organism>
<feature type="region of interest" description="Disordered" evidence="1">
    <location>
        <begin position="44"/>
        <end position="83"/>
    </location>
</feature>
<evidence type="ECO:0000313" key="2">
    <source>
        <dbReference type="EMBL" id="GEN81131.1"/>
    </source>
</evidence>
<dbReference type="EMBL" id="BJYK01000009">
    <property type="protein sequence ID" value="GEN81131.1"/>
    <property type="molecule type" value="Genomic_DNA"/>
</dbReference>
<evidence type="ECO:0000256" key="1">
    <source>
        <dbReference type="SAM" id="MobiDB-lite"/>
    </source>
</evidence>
<dbReference type="Proteomes" id="UP000321484">
    <property type="component" value="Unassembled WGS sequence"/>
</dbReference>
<reference evidence="2 3" key="1">
    <citation type="submission" date="2019-07" db="EMBL/GenBank/DDBJ databases">
        <title>Whole genome shotgun sequence of Actinotalea fermentans NBRC 105374.</title>
        <authorList>
            <person name="Hosoyama A."/>
            <person name="Uohara A."/>
            <person name="Ohji S."/>
            <person name="Ichikawa N."/>
        </authorList>
    </citation>
    <scope>NUCLEOTIDE SEQUENCE [LARGE SCALE GENOMIC DNA]</scope>
    <source>
        <strain evidence="2 3">NBRC 105374</strain>
    </source>
</reference>
<proteinExistence type="predicted"/>
<accession>A0A511Z0Z4</accession>
<sequence>MVSTAVAAGVAWWAVSAAGAPGEAPDVLSEAQVAGALAAERDALAAAADTATPGPTTSAGPTASPEPTGPTTAPDAAPVVRTWSTDGGTVSAACTGDAVSIEYATPASGWRVDVKERGPGARVLVELERDGTETYVQAVCVDGTPEFSLVAGDSGEDHRGGGSEPEGEDD</sequence>
<feature type="compositionally biased region" description="Low complexity" evidence="1">
    <location>
        <begin position="44"/>
        <end position="78"/>
    </location>
</feature>
<evidence type="ECO:0000313" key="3">
    <source>
        <dbReference type="Proteomes" id="UP000321484"/>
    </source>
</evidence>
<keyword evidence="3" id="KW-1185">Reference proteome</keyword>
<dbReference type="AlphaFoldDB" id="A0A511Z0Z4"/>
<comment type="caution">
    <text evidence="2">The sequence shown here is derived from an EMBL/GenBank/DDBJ whole genome shotgun (WGS) entry which is preliminary data.</text>
</comment>
<protein>
    <submittedName>
        <fullName evidence="2">Uncharacterized protein</fullName>
    </submittedName>
</protein>
<gene>
    <name evidence="2" type="ORF">AFE02nite_28650</name>
</gene>
<name>A0A511Z0Z4_9CELL</name>